<protein>
    <submittedName>
        <fullName evidence="1">Alpha/beta fold hydrolase</fullName>
    </submittedName>
</protein>
<accession>A0AC61NGJ9</accession>
<dbReference type="Proteomes" id="UP000826212">
    <property type="component" value="Chromosome"/>
</dbReference>
<gene>
    <name evidence="1" type="ORF">K4L44_02625</name>
</gene>
<keyword evidence="2" id="KW-1185">Reference proteome</keyword>
<evidence type="ECO:0000313" key="2">
    <source>
        <dbReference type="Proteomes" id="UP000826212"/>
    </source>
</evidence>
<organism evidence="1 2">
    <name type="scientific">Halosquirtibacter laminarini</name>
    <dbReference type="NCBI Taxonomy" id="3374600"/>
    <lineage>
        <taxon>Bacteria</taxon>
        <taxon>Pseudomonadati</taxon>
        <taxon>Bacteroidota</taxon>
        <taxon>Bacteroidia</taxon>
        <taxon>Marinilabiliales</taxon>
        <taxon>Prolixibacteraceae</taxon>
        <taxon>Halosquirtibacter</taxon>
    </lineage>
</organism>
<reference evidence="1" key="1">
    <citation type="submission" date="2021-08" db="EMBL/GenBank/DDBJ databases">
        <title>Novel anaerobic bacterium isolated from sea squirt in East Sea, Republic of Korea.</title>
        <authorList>
            <person name="Nguyen T.H."/>
            <person name="Li Z."/>
            <person name="Lee Y.-J."/>
            <person name="Ko J."/>
            <person name="Kim S.-G."/>
        </authorList>
    </citation>
    <scope>NUCLEOTIDE SEQUENCE</scope>
    <source>
        <strain evidence="1">KCTC 25031</strain>
    </source>
</reference>
<evidence type="ECO:0000313" key="1">
    <source>
        <dbReference type="EMBL" id="QZE14773.1"/>
    </source>
</evidence>
<sequence>MNTSIAKLHYRKIGTGEPLIILHGLYGSSDNWFSIAKALENDFTIYLLDIRNHGKSQHMPTHTFEDMTNDLFHFMNEVNLTKSSILGHSMGGKVALHFALKYPEKVEHLIMADIVARNYRDNPAKANQADQHKEILGGLLSVDLDKYKTRKEVDKFLEPLISNEALRDFLLKNLKNDTTAGKLTWKLNLEVLYNSLGVLMSSVNYADLEAMDHIPALDTTLIRGLRSGYIAEEDIVKMKSIFPSLRIYDIPDAGHWLHSQQPQLVINAVLDTTRKK</sequence>
<keyword evidence="1" id="KW-0378">Hydrolase</keyword>
<proteinExistence type="predicted"/>
<dbReference type="EMBL" id="CP081303">
    <property type="protein sequence ID" value="QZE14773.1"/>
    <property type="molecule type" value="Genomic_DNA"/>
</dbReference>
<name>A0AC61NGJ9_9BACT</name>